<dbReference type="InterPro" id="IPR041127">
    <property type="entry name" value="PET_hydrolase/cutinase-like"/>
</dbReference>
<feature type="domain" description="PET hydrolase/cutinase-like" evidence="2">
    <location>
        <begin position="79"/>
        <end position="271"/>
    </location>
</feature>
<organism evidence="3 4">
    <name type="scientific">Streptomyces narbonensis</name>
    <dbReference type="NCBI Taxonomy" id="67333"/>
    <lineage>
        <taxon>Bacteria</taxon>
        <taxon>Bacillati</taxon>
        <taxon>Actinomycetota</taxon>
        <taxon>Actinomycetes</taxon>
        <taxon>Kitasatosporales</taxon>
        <taxon>Streptomycetaceae</taxon>
        <taxon>Streptomyces</taxon>
    </lineage>
</organism>
<comment type="caution">
    <text evidence="3">The sequence shown here is derived from an EMBL/GenBank/DDBJ whole genome shotgun (WGS) entry which is preliminary data.</text>
</comment>
<dbReference type="RefSeq" id="WP_358473446.1">
    <property type="nucleotide sequence ID" value="NZ_JBEZAE010000028.1"/>
</dbReference>
<name>A0ABV3CKD2_9ACTN</name>
<evidence type="ECO:0000256" key="1">
    <source>
        <dbReference type="SAM" id="MobiDB-lite"/>
    </source>
</evidence>
<dbReference type="Proteomes" id="UP001551329">
    <property type="component" value="Unassembled WGS sequence"/>
</dbReference>
<gene>
    <name evidence="3" type="ORF">AB0A88_31120</name>
</gene>
<dbReference type="PANTHER" id="PTHR33428">
    <property type="entry name" value="CHLOROPHYLLASE-2, CHLOROPLASTIC"/>
    <property type="match status" value="1"/>
</dbReference>
<dbReference type="Gene3D" id="3.40.50.1820">
    <property type="entry name" value="alpha/beta hydrolase"/>
    <property type="match status" value="1"/>
</dbReference>
<dbReference type="EMBL" id="JBEZAE010000028">
    <property type="protein sequence ID" value="MEU7074550.1"/>
    <property type="molecule type" value="Genomic_DNA"/>
</dbReference>
<sequence length="307" mass="32186">MSATSGESGEPRTSRKPGAAGRLGRVLGSAFLAVVLAAVVTPGAAVAVDEPTGRIASLGTDWGQTGPYEVNVDIGVVHTFYYPRDMGRSGERHPVVIWGNGTGAVPGIYSSLLRHWASQGFIVAAANTPTSNFAISMRAGIDVLEKWNADSGSPFHGKVDLEHIGSAGHSQGGAAAVNAAIDPRVDTAVPIQPGPITSPDLMDEPVFYLAGQRDLTVWPALVKALYRDSSHVPAVYGEVRGAGHLSSVGDGGDFRAPTTAWLRFWLMGDEQARGAFFGSGCGYCVDDDLWSGWDRNTKAQQIPGPSA</sequence>
<dbReference type="Pfam" id="PF12740">
    <property type="entry name" value="PETase"/>
    <property type="match status" value="1"/>
</dbReference>
<feature type="region of interest" description="Disordered" evidence="1">
    <location>
        <begin position="1"/>
        <end position="20"/>
    </location>
</feature>
<accession>A0ABV3CKD2</accession>
<proteinExistence type="predicted"/>
<keyword evidence="4" id="KW-1185">Reference proteome</keyword>
<dbReference type="PANTHER" id="PTHR33428:SF14">
    <property type="entry name" value="CARBOXYLESTERASE TYPE B DOMAIN-CONTAINING PROTEIN"/>
    <property type="match status" value="1"/>
</dbReference>
<dbReference type="InterPro" id="IPR029058">
    <property type="entry name" value="AB_hydrolase_fold"/>
</dbReference>
<protein>
    <submittedName>
        <fullName evidence="3">Acetylxylan esterase</fullName>
    </submittedName>
</protein>
<evidence type="ECO:0000313" key="3">
    <source>
        <dbReference type="EMBL" id="MEU7074550.1"/>
    </source>
</evidence>
<evidence type="ECO:0000259" key="2">
    <source>
        <dbReference type="Pfam" id="PF12740"/>
    </source>
</evidence>
<reference evidence="3 4" key="1">
    <citation type="submission" date="2024-06" db="EMBL/GenBank/DDBJ databases">
        <title>The Natural Products Discovery Center: Release of the First 8490 Sequenced Strains for Exploring Actinobacteria Biosynthetic Diversity.</title>
        <authorList>
            <person name="Kalkreuter E."/>
            <person name="Kautsar S.A."/>
            <person name="Yang D."/>
            <person name="Bader C.D."/>
            <person name="Teijaro C.N."/>
            <person name="Fluegel L."/>
            <person name="Davis C.M."/>
            <person name="Simpson J.R."/>
            <person name="Lauterbach L."/>
            <person name="Steele A.D."/>
            <person name="Gui C."/>
            <person name="Meng S."/>
            <person name="Li G."/>
            <person name="Viehrig K."/>
            <person name="Ye F."/>
            <person name="Su P."/>
            <person name="Kiefer A.F."/>
            <person name="Nichols A."/>
            <person name="Cepeda A.J."/>
            <person name="Yan W."/>
            <person name="Fan B."/>
            <person name="Jiang Y."/>
            <person name="Adhikari A."/>
            <person name="Zheng C.-J."/>
            <person name="Schuster L."/>
            <person name="Cowan T.M."/>
            <person name="Smanski M.J."/>
            <person name="Chevrette M.G."/>
            <person name="De Carvalho L.P.S."/>
            <person name="Shen B."/>
        </authorList>
    </citation>
    <scope>NUCLEOTIDE SEQUENCE [LARGE SCALE GENOMIC DNA]</scope>
    <source>
        <strain evidence="3 4">NPDC045974</strain>
    </source>
</reference>
<evidence type="ECO:0000313" key="4">
    <source>
        <dbReference type="Proteomes" id="UP001551329"/>
    </source>
</evidence>
<dbReference type="SUPFAM" id="SSF53474">
    <property type="entry name" value="alpha/beta-Hydrolases"/>
    <property type="match status" value="1"/>
</dbReference>